<dbReference type="EMBL" id="CP000251">
    <property type="protein sequence ID" value="ABC83259.1"/>
    <property type="molecule type" value="Genomic_DNA"/>
</dbReference>
<dbReference type="Gene3D" id="3.40.50.720">
    <property type="entry name" value="NAD(P)-binding Rossmann-like Domain"/>
    <property type="match status" value="1"/>
</dbReference>
<dbReference type="Pfam" id="PF00581">
    <property type="entry name" value="Rhodanese"/>
    <property type="match status" value="1"/>
</dbReference>
<dbReference type="GO" id="GO:0005524">
    <property type="term" value="F:ATP binding"/>
    <property type="evidence" value="ECO:0007669"/>
    <property type="project" value="UniProtKB-KW"/>
</dbReference>
<evidence type="ECO:0000256" key="8">
    <source>
        <dbReference type="ARBA" id="ARBA00066884"/>
    </source>
</evidence>
<evidence type="ECO:0000256" key="4">
    <source>
        <dbReference type="ARBA" id="ARBA00022840"/>
    </source>
</evidence>
<dbReference type="GO" id="GO:0008641">
    <property type="term" value="F:ubiquitin-like modifier activating enzyme activity"/>
    <property type="evidence" value="ECO:0007669"/>
    <property type="project" value="InterPro"/>
</dbReference>
<name>Q2IF98_ANADE</name>
<evidence type="ECO:0000256" key="3">
    <source>
        <dbReference type="ARBA" id="ARBA00022741"/>
    </source>
</evidence>
<dbReference type="eggNOG" id="COG0476">
    <property type="taxonomic scope" value="Bacteria"/>
</dbReference>
<dbReference type="PANTHER" id="PTHR10953:SF102">
    <property type="entry name" value="ADENYLYLTRANSFERASE AND SULFURTRANSFERASE MOCS3"/>
    <property type="match status" value="1"/>
</dbReference>
<evidence type="ECO:0000256" key="11">
    <source>
        <dbReference type="ARBA" id="ARBA00075328"/>
    </source>
</evidence>
<dbReference type="InterPro" id="IPR036873">
    <property type="entry name" value="Rhodanese-like_dom_sf"/>
</dbReference>
<dbReference type="Gene3D" id="3.40.250.10">
    <property type="entry name" value="Rhodanese-like domain"/>
    <property type="match status" value="1"/>
</dbReference>
<dbReference type="FunFam" id="3.40.50.720:FF:000033">
    <property type="entry name" value="Adenylyltransferase and sulfurtransferase MOCS3"/>
    <property type="match status" value="1"/>
</dbReference>
<evidence type="ECO:0000313" key="14">
    <source>
        <dbReference type="EMBL" id="ABC83259.1"/>
    </source>
</evidence>
<comment type="subunit">
    <text evidence="7">Homodimer. Forms a stable heterotetrameric complex of 2 MoeB and 2 MoaD during adenylation of MoaD.</text>
</comment>
<dbReference type="SUPFAM" id="SSF69572">
    <property type="entry name" value="Activating enzymes of the ubiquitin-like proteins"/>
    <property type="match status" value="1"/>
</dbReference>
<sequence length="390" mass="42604">MSIGRPASELPELSKEEILRYSRHLIIPEVGVEGQKRLKAARVLLVGAGGLGSPNALYLAAAGVGTLGIVEADVVDLTNLQRQVLHGTKDVGRKKLESARERIRDVNPHVKVIAHDAWLTSENALEILSGYDLVVDGTDNFATRYLVNDACVLLGKPNVYGSIFRFEGQSTVFCTAGGPCYRCLYPEPPPPGMVPSCAEGGVLGILPGLVGLIQATEAVKLITGVGEPLVGRLLLVDALGMEFRTVKLRKDPRCPACGTHELQALIDYQQFCGIRGGEAEQAMDGVPTITAGELDARRRRQDDFDLIDVREPHEWEIGRIEGARLAPLSTFAEALRTFDSARDLVLYCRSGQRSAKAVRQLQEAGFRRVWNLEGGILRWSEEIDPTVPRY</sequence>
<dbReference type="GO" id="GO:0008146">
    <property type="term" value="F:sulfotransferase activity"/>
    <property type="evidence" value="ECO:0007669"/>
    <property type="project" value="TreeGrafter"/>
</dbReference>
<evidence type="ECO:0000256" key="6">
    <source>
        <dbReference type="ARBA" id="ARBA00055169"/>
    </source>
</evidence>
<comment type="catalytic activity">
    <reaction evidence="5">
        <text>[molybdopterin-synthase sulfur-carrier protein]-C-terminal Gly-Gly + ATP + H(+) = [molybdopterin-synthase sulfur-carrier protein]-C-terminal Gly-Gly-AMP + diphosphate</text>
        <dbReference type="Rhea" id="RHEA:43616"/>
        <dbReference type="Rhea" id="RHEA-COMP:12159"/>
        <dbReference type="Rhea" id="RHEA-COMP:12202"/>
        <dbReference type="ChEBI" id="CHEBI:15378"/>
        <dbReference type="ChEBI" id="CHEBI:30616"/>
        <dbReference type="ChEBI" id="CHEBI:33019"/>
        <dbReference type="ChEBI" id="CHEBI:90618"/>
        <dbReference type="ChEBI" id="CHEBI:90778"/>
        <dbReference type="EC" id="2.7.7.80"/>
    </reaction>
</comment>
<evidence type="ECO:0000256" key="2">
    <source>
        <dbReference type="ARBA" id="ARBA00022679"/>
    </source>
</evidence>
<dbReference type="eggNOG" id="COG0607">
    <property type="taxonomic scope" value="Bacteria"/>
</dbReference>
<keyword evidence="2" id="KW-0808">Transferase</keyword>
<evidence type="ECO:0000256" key="9">
    <source>
        <dbReference type="ARBA" id="ARBA00073635"/>
    </source>
</evidence>
<dbReference type="STRING" id="290397.Adeh_3493"/>
<dbReference type="InterPro" id="IPR001763">
    <property type="entry name" value="Rhodanese-like_dom"/>
</dbReference>
<dbReference type="GO" id="GO:0004792">
    <property type="term" value="F:thiosulfate-cyanide sulfurtransferase activity"/>
    <property type="evidence" value="ECO:0007669"/>
    <property type="project" value="TreeGrafter"/>
</dbReference>
<dbReference type="KEGG" id="ade:Adeh_3493"/>
<dbReference type="Proteomes" id="UP000001935">
    <property type="component" value="Chromosome"/>
</dbReference>
<evidence type="ECO:0000259" key="13">
    <source>
        <dbReference type="PROSITE" id="PS50206"/>
    </source>
</evidence>
<dbReference type="SMART" id="SM00450">
    <property type="entry name" value="RHOD"/>
    <property type="match status" value="1"/>
</dbReference>
<dbReference type="PROSITE" id="PS50206">
    <property type="entry name" value="RHODANESE_3"/>
    <property type="match status" value="1"/>
</dbReference>
<reference evidence="14 15" key="1">
    <citation type="submission" date="2006-01" db="EMBL/GenBank/DDBJ databases">
        <title>Complete sequence of Anaeromyxobacter dehalogenans 2CP-C.</title>
        <authorList>
            <consortium name="US DOE Joint Genome Institute"/>
            <person name="Copeland A."/>
            <person name="Lucas S."/>
            <person name="Lapidus A."/>
            <person name="Barry K."/>
            <person name="Detter J.C."/>
            <person name="Glavina T."/>
            <person name="Hammon N."/>
            <person name="Israni S."/>
            <person name="Pitluck S."/>
            <person name="Brettin T."/>
            <person name="Bruce D."/>
            <person name="Han C."/>
            <person name="Tapia R."/>
            <person name="Gilna P."/>
            <person name="Kiss H."/>
            <person name="Schmutz J."/>
            <person name="Larimer F."/>
            <person name="Land M."/>
            <person name="Kyrpides N."/>
            <person name="Anderson I."/>
            <person name="Sanford R.A."/>
            <person name="Ritalahti K.M."/>
            <person name="Thomas H.S."/>
            <person name="Kirby J.R."/>
            <person name="Zhulin I.B."/>
            <person name="Loeffler F.E."/>
            <person name="Richardson P."/>
        </authorList>
    </citation>
    <scope>NUCLEOTIDE SEQUENCE [LARGE SCALE GENOMIC DNA]</scope>
    <source>
        <strain evidence="14 15">2CP-C</strain>
    </source>
</reference>
<evidence type="ECO:0000256" key="1">
    <source>
        <dbReference type="ARBA" id="ARBA00009919"/>
    </source>
</evidence>
<protein>
    <recommendedName>
        <fullName evidence="9">Molybdopterin-synthase adenylyltransferase</fullName>
        <ecNumber evidence="8">2.7.7.80</ecNumber>
    </recommendedName>
    <alternativeName>
        <fullName evidence="12">MoaD protein adenylase</fullName>
    </alternativeName>
    <alternativeName>
        <fullName evidence="10">Molybdopterin-converting factor subunit 1 adenylase</fullName>
    </alternativeName>
    <alternativeName>
        <fullName evidence="11">Sulfur carrier protein MoaD adenylyltransferase</fullName>
    </alternativeName>
</protein>
<dbReference type="CDD" id="cd00757">
    <property type="entry name" value="ThiF_MoeB_HesA_family"/>
    <property type="match status" value="1"/>
</dbReference>
<gene>
    <name evidence="14" type="ordered locus">Adeh_3493</name>
</gene>
<dbReference type="NCBIfam" id="NF004281">
    <property type="entry name" value="PRK05690.1"/>
    <property type="match status" value="1"/>
</dbReference>
<comment type="similarity">
    <text evidence="1">Belongs to the HesA/MoeB/ThiF family.</text>
</comment>
<dbReference type="RefSeq" id="WP_011422541.1">
    <property type="nucleotide sequence ID" value="NC_007760.1"/>
</dbReference>
<dbReference type="EC" id="2.7.7.80" evidence="8"/>
<keyword evidence="4" id="KW-0067">ATP-binding</keyword>
<dbReference type="InterPro" id="IPR000594">
    <property type="entry name" value="ThiF_NAD_FAD-bd"/>
</dbReference>
<evidence type="ECO:0000313" key="15">
    <source>
        <dbReference type="Proteomes" id="UP000001935"/>
    </source>
</evidence>
<evidence type="ECO:0000256" key="10">
    <source>
        <dbReference type="ARBA" id="ARBA00075110"/>
    </source>
</evidence>
<evidence type="ECO:0000256" key="7">
    <source>
        <dbReference type="ARBA" id="ARBA00063809"/>
    </source>
</evidence>
<dbReference type="AlphaFoldDB" id="Q2IF98"/>
<dbReference type="InterPro" id="IPR035985">
    <property type="entry name" value="Ubiquitin-activating_enz"/>
</dbReference>
<dbReference type="InterPro" id="IPR045886">
    <property type="entry name" value="ThiF/MoeB/HesA"/>
</dbReference>
<evidence type="ECO:0000256" key="12">
    <source>
        <dbReference type="ARBA" id="ARBA00078531"/>
    </source>
</evidence>
<comment type="function">
    <text evidence="6">Catalyzes the adenylation by ATP of the carboxyl group of the C-terminal glycine of sulfur carrier protein MoaD.</text>
</comment>
<accession>Q2IF98</accession>
<feature type="domain" description="Rhodanese" evidence="13">
    <location>
        <begin position="300"/>
        <end position="388"/>
    </location>
</feature>
<dbReference type="Pfam" id="PF00899">
    <property type="entry name" value="ThiF"/>
    <property type="match status" value="1"/>
</dbReference>
<dbReference type="HOGENOM" id="CLU_013325_1_2_7"/>
<proteinExistence type="inferred from homology"/>
<dbReference type="OrthoDB" id="9804286at2"/>
<dbReference type="GO" id="GO:0005829">
    <property type="term" value="C:cytosol"/>
    <property type="evidence" value="ECO:0007669"/>
    <property type="project" value="TreeGrafter"/>
</dbReference>
<dbReference type="GO" id="GO:0061605">
    <property type="term" value="F:molybdopterin-synthase adenylyltransferase activity"/>
    <property type="evidence" value="ECO:0007669"/>
    <property type="project" value="UniProtKB-EC"/>
</dbReference>
<keyword evidence="3" id="KW-0547">Nucleotide-binding</keyword>
<dbReference type="PANTHER" id="PTHR10953">
    <property type="entry name" value="UBIQUITIN-ACTIVATING ENZYME E1"/>
    <property type="match status" value="1"/>
</dbReference>
<evidence type="ECO:0000256" key="5">
    <source>
        <dbReference type="ARBA" id="ARBA00052218"/>
    </source>
</evidence>
<organism evidence="14 15">
    <name type="scientific">Anaeromyxobacter dehalogenans (strain 2CP-C)</name>
    <dbReference type="NCBI Taxonomy" id="290397"/>
    <lineage>
        <taxon>Bacteria</taxon>
        <taxon>Pseudomonadati</taxon>
        <taxon>Myxococcota</taxon>
        <taxon>Myxococcia</taxon>
        <taxon>Myxococcales</taxon>
        <taxon>Cystobacterineae</taxon>
        <taxon>Anaeromyxobacteraceae</taxon>
        <taxon>Anaeromyxobacter</taxon>
    </lineage>
</organism>
<dbReference type="CDD" id="cd00158">
    <property type="entry name" value="RHOD"/>
    <property type="match status" value="1"/>
</dbReference>